<gene>
    <name evidence="7" type="ORF">SERLADRAFT_461272</name>
</gene>
<feature type="transmembrane region" description="Helical" evidence="5">
    <location>
        <begin position="83"/>
        <end position="103"/>
    </location>
</feature>
<dbReference type="RefSeq" id="XP_007315662.1">
    <property type="nucleotide sequence ID" value="XM_007315600.1"/>
</dbReference>
<dbReference type="GeneID" id="18818197"/>
<dbReference type="AlphaFoldDB" id="F8NNE1"/>
<feature type="transmembrane region" description="Helical" evidence="5">
    <location>
        <begin position="52"/>
        <end position="71"/>
    </location>
</feature>
<accession>F8NNE1</accession>
<dbReference type="GO" id="GO:0016020">
    <property type="term" value="C:membrane"/>
    <property type="evidence" value="ECO:0007669"/>
    <property type="project" value="UniProtKB-SubCell"/>
</dbReference>
<dbReference type="KEGG" id="sla:SERLADRAFT_461272"/>
<evidence type="ECO:0000256" key="4">
    <source>
        <dbReference type="ARBA" id="ARBA00023136"/>
    </source>
</evidence>
<feature type="transmembrane region" description="Helical" evidence="5">
    <location>
        <begin position="156"/>
        <end position="179"/>
    </location>
</feature>
<feature type="transmembrane region" description="Helical" evidence="5">
    <location>
        <begin position="115"/>
        <end position="135"/>
    </location>
</feature>
<protein>
    <recommendedName>
        <fullName evidence="8">RTA1-domain-containing protein</fullName>
    </recommendedName>
</protein>
<sequence>MATQRQQKLIVLLLALLCIVLPIHARSASNTPHLADPFADPKHDPYNPLKYIASNTLTAIAFTLVMVVALTQSYWTYRFGAKWMLSMVIGEYTFALGIGTRFGLHYHPDSEPIYIIEYLFVVLSPCAFIAANYVLLGRMARHTGCSKHLLIPANRITKIFVASDVTTFLIQAAGGGLLVSTNPSTALTGSHIFLAGLVLQLVSFFSFSCLFCFYIYRVYTSEPEVWTRDTKGVAKKPWFRDWRTLAGALGLSCIGILIRSVYRVAELSQGFQGYLATTEAFFYGLDTLPLFIAISVYVPFWPAFFIPPVQRTEVEVSKEAERDSTEGV</sequence>
<feature type="chain" id="PRO_5003381648" description="RTA1-domain-containing protein" evidence="6">
    <location>
        <begin position="26"/>
        <end position="328"/>
    </location>
</feature>
<proteinExistence type="predicted"/>
<dbReference type="PANTHER" id="PTHR31465">
    <property type="entry name" value="PROTEIN RTA1-RELATED"/>
    <property type="match status" value="1"/>
</dbReference>
<evidence type="ECO:0000313" key="7">
    <source>
        <dbReference type="EMBL" id="EGO27571.1"/>
    </source>
</evidence>
<evidence type="ECO:0000256" key="5">
    <source>
        <dbReference type="SAM" id="Phobius"/>
    </source>
</evidence>
<evidence type="ECO:0000256" key="1">
    <source>
        <dbReference type="ARBA" id="ARBA00004141"/>
    </source>
</evidence>
<keyword evidence="4 5" id="KW-0472">Membrane</keyword>
<dbReference type="OrthoDB" id="3358017at2759"/>
<keyword evidence="6" id="KW-0732">Signal</keyword>
<evidence type="ECO:0000256" key="2">
    <source>
        <dbReference type="ARBA" id="ARBA00022692"/>
    </source>
</evidence>
<dbReference type="PANTHER" id="PTHR31465:SF1">
    <property type="entry name" value="PROTEIN RTA1-RELATED"/>
    <property type="match status" value="1"/>
</dbReference>
<dbReference type="EMBL" id="GL945431">
    <property type="protein sequence ID" value="EGO27571.1"/>
    <property type="molecule type" value="Genomic_DNA"/>
</dbReference>
<keyword evidence="3 5" id="KW-1133">Transmembrane helix</keyword>
<dbReference type="Proteomes" id="UP000008064">
    <property type="component" value="Unassembled WGS sequence"/>
</dbReference>
<feature type="transmembrane region" description="Helical" evidence="5">
    <location>
        <begin position="245"/>
        <end position="262"/>
    </location>
</feature>
<evidence type="ECO:0000256" key="3">
    <source>
        <dbReference type="ARBA" id="ARBA00022989"/>
    </source>
</evidence>
<reference evidence="7" key="1">
    <citation type="submission" date="2011-04" db="EMBL/GenBank/DDBJ databases">
        <title>Evolution of plant cell wall degrading machinery underlies the functional diversity of forest fungi.</title>
        <authorList>
            <consortium name="US DOE Joint Genome Institute (JGI-PGF)"/>
            <person name="Eastwood D.C."/>
            <person name="Floudas D."/>
            <person name="Binder M."/>
            <person name="Majcherczyk A."/>
            <person name="Schneider P."/>
            <person name="Aerts A."/>
            <person name="Asiegbu F.O."/>
            <person name="Baker S.E."/>
            <person name="Barry K."/>
            <person name="Bendiksby M."/>
            <person name="Blumentritt M."/>
            <person name="Coutinho P.M."/>
            <person name="Cullen D."/>
            <person name="Cullen D."/>
            <person name="Gathman A."/>
            <person name="Goodell B."/>
            <person name="Henrissat B."/>
            <person name="Ihrmark K."/>
            <person name="Kauserud H."/>
            <person name="Kohler A."/>
            <person name="LaButti K."/>
            <person name="Lapidus A."/>
            <person name="Lavin J.L."/>
            <person name="Lee Y.-H."/>
            <person name="Lindquist E."/>
            <person name="Lilly W."/>
            <person name="Lucas S."/>
            <person name="Morin E."/>
            <person name="Murat C."/>
            <person name="Oguiza J.A."/>
            <person name="Park J."/>
            <person name="Pisabarro A.G."/>
            <person name="Riley R."/>
            <person name="Rosling A."/>
            <person name="Salamov A."/>
            <person name="Schmidt O."/>
            <person name="Schmutz J."/>
            <person name="Skrede I."/>
            <person name="Stenlid J."/>
            <person name="Wiebenga A."/>
            <person name="Xie X."/>
            <person name="Kues U."/>
            <person name="Hibbett D.S."/>
            <person name="Hoffmeister D."/>
            <person name="Hogberg N."/>
            <person name="Martin F."/>
            <person name="Grigoriev I.V."/>
            <person name="Watkinson S.C."/>
        </authorList>
    </citation>
    <scope>NUCLEOTIDE SEQUENCE</scope>
    <source>
        <strain evidence="7">S7.9</strain>
    </source>
</reference>
<organism>
    <name type="scientific">Serpula lacrymans var. lacrymans (strain S7.9)</name>
    <name type="common">Dry rot fungus</name>
    <dbReference type="NCBI Taxonomy" id="578457"/>
    <lineage>
        <taxon>Eukaryota</taxon>
        <taxon>Fungi</taxon>
        <taxon>Dikarya</taxon>
        <taxon>Basidiomycota</taxon>
        <taxon>Agaricomycotina</taxon>
        <taxon>Agaricomycetes</taxon>
        <taxon>Agaricomycetidae</taxon>
        <taxon>Boletales</taxon>
        <taxon>Coniophorineae</taxon>
        <taxon>Serpulaceae</taxon>
        <taxon>Serpula</taxon>
    </lineage>
</organism>
<evidence type="ECO:0008006" key="8">
    <source>
        <dbReference type="Google" id="ProtNLM"/>
    </source>
</evidence>
<feature type="signal peptide" evidence="6">
    <location>
        <begin position="1"/>
        <end position="25"/>
    </location>
</feature>
<dbReference type="HOGENOM" id="CLU_033465_3_3_1"/>
<dbReference type="Pfam" id="PF04479">
    <property type="entry name" value="RTA1"/>
    <property type="match status" value="1"/>
</dbReference>
<keyword evidence="2 5" id="KW-0812">Transmembrane</keyword>
<feature type="transmembrane region" description="Helical" evidence="5">
    <location>
        <begin position="191"/>
        <end position="216"/>
    </location>
</feature>
<evidence type="ECO:0000256" key="6">
    <source>
        <dbReference type="SAM" id="SignalP"/>
    </source>
</evidence>
<comment type="subcellular location">
    <subcellularLocation>
        <location evidence="1">Membrane</location>
        <topology evidence="1">Multi-pass membrane protein</topology>
    </subcellularLocation>
</comment>
<name>F8NNE1_SERL9</name>
<feature type="transmembrane region" description="Helical" evidence="5">
    <location>
        <begin position="282"/>
        <end position="301"/>
    </location>
</feature>
<dbReference type="InterPro" id="IPR007568">
    <property type="entry name" value="RTA1"/>
</dbReference>